<dbReference type="EMBL" id="BSYR01000012">
    <property type="protein sequence ID" value="GMI75748.1"/>
    <property type="molecule type" value="Genomic_DNA"/>
</dbReference>
<keyword evidence="5" id="KW-1185">Reference proteome</keyword>
<evidence type="ECO:0000256" key="3">
    <source>
        <dbReference type="SAM" id="MobiDB-lite"/>
    </source>
</evidence>
<evidence type="ECO:0000256" key="2">
    <source>
        <dbReference type="ARBA" id="ARBA00022490"/>
    </source>
</evidence>
<reference evidence="4" key="1">
    <citation type="submission" date="2023-05" db="EMBL/GenBank/DDBJ databases">
        <title>Genome and transcriptome analyses reveal genes involved in the formation of fine ridges on petal epidermal cells in Hibiscus trionum.</title>
        <authorList>
            <person name="Koshimizu S."/>
            <person name="Masuda S."/>
            <person name="Ishii T."/>
            <person name="Shirasu K."/>
            <person name="Hoshino A."/>
            <person name="Arita M."/>
        </authorList>
    </citation>
    <scope>NUCLEOTIDE SEQUENCE</scope>
    <source>
        <strain evidence="4">Hamamatsu line</strain>
    </source>
</reference>
<feature type="compositionally biased region" description="Polar residues" evidence="3">
    <location>
        <begin position="62"/>
        <end position="73"/>
    </location>
</feature>
<dbReference type="PANTHER" id="PTHR22999:SF23">
    <property type="entry name" value="SORTING NEXIN-16"/>
    <property type="match status" value="1"/>
</dbReference>
<evidence type="ECO:0000313" key="5">
    <source>
        <dbReference type="Proteomes" id="UP001165190"/>
    </source>
</evidence>
<dbReference type="AlphaFoldDB" id="A0A9W7HEC7"/>
<proteinExistence type="predicted"/>
<dbReference type="InterPro" id="IPR051837">
    <property type="entry name" value="SortingNexin/PXDomain-PKLike"/>
</dbReference>
<comment type="caution">
    <text evidence="4">The sequence shown here is derived from an EMBL/GenBank/DDBJ whole genome shotgun (WGS) entry which is preliminary data.</text>
</comment>
<feature type="region of interest" description="Disordered" evidence="3">
    <location>
        <begin position="134"/>
        <end position="166"/>
    </location>
</feature>
<accession>A0A9W7HEC7</accession>
<comment type="subcellular location">
    <subcellularLocation>
        <location evidence="1">Cytoplasm</location>
    </subcellularLocation>
</comment>
<dbReference type="Proteomes" id="UP001165190">
    <property type="component" value="Unassembled WGS sequence"/>
</dbReference>
<feature type="compositionally biased region" description="Basic and acidic residues" evidence="3">
    <location>
        <begin position="78"/>
        <end position="96"/>
    </location>
</feature>
<feature type="region of interest" description="Disordered" evidence="3">
    <location>
        <begin position="61"/>
        <end position="96"/>
    </location>
</feature>
<feature type="region of interest" description="Disordered" evidence="3">
    <location>
        <begin position="18"/>
        <end position="49"/>
    </location>
</feature>
<gene>
    <name evidence="4" type="ORF">HRI_001244100</name>
</gene>
<evidence type="ECO:0000256" key="1">
    <source>
        <dbReference type="ARBA" id="ARBA00004496"/>
    </source>
</evidence>
<name>A0A9W7HEC7_HIBTR</name>
<organism evidence="4 5">
    <name type="scientific">Hibiscus trionum</name>
    <name type="common">Flower of an hour</name>
    <dbReference type="NCBI Taxonomy" id="183268"/>
    <lineage>
        <taxon>Eukaryota</taxon>
        <taxon>Viridiplantae</taxon>
        <taxon>Streptophyta</taxon>
        <taxon>Embryophyta</taxon>
        <taxon>Tracheophyta</taxon>
        <taxon>Spermatophyta</taxon>
        <taxon>Magnoliopsida</taxon>
        <taxon>eudicotyledons</taxon>
        <taxon>Gunneridae</taxon>
        <taxon>Pentapetalae</taxon>
        <taxon>rosids</taxon>
        <taxon>malvids</taxon>
        <taxon>Malvales</taxon>
        <taxon>Malvaceae</taxon>
        <taxon>Malvoideae</taxon>
        <taxon>Hibiscus</taxon>
    </lineage>
</organism>
<evidence type="ECO:0000313" key="4">
    <source>
        <dbReference type="EMBL" id="GMI75748.1"/>
    </source>
</evidence>
<protein>
    <submittedName>
        <fullName evidence="4">SORTING NEXIN 4</fullName>
    </submittedName>
</protein>
<sequence length="190" mass="20503">MRTLAVNVDDATDDVVRQYRGESDGGMSKVVGSSSPTSEASSSVTGRTLSWTADEIAKDISRQSNLEAVNSASDNEEGGIKDGNHSREDDRSGSRCHAWHPDCELNSTNLPPRVIEHGGGSGNLVSEKHNLGVKPELSGQGGSPMKFSRTSSHMEDPVGVPPEWTPPKVSVPLLNLVDKVFQLKRRGWLR</sequence>
<keyword evidence="2" id="KW-0963">Cytoplasm</keyword>
<dbReference type="OrthoDB" id="120967at2759"/>
<dbReference type="GO" id="GO:0005737">
    <property type="term" value="C:cytoplasm"/>
    <property type="evidence" value="ECO:0007669"/>
    <property type="project" value="UniProtKB-SubCell"/>
</dbReference>
<feature type="compositionally biased region" description="Low complexity" evidence="3">
    <location>
        <begin position="33"/>
        <end position="43"/>
    </location>
</feature>
<dbReference type="PANTHER" id="PTHR22999">
    <property type="entry name" value="PX SERINE/THREONINE KINASE PXK"/>
    <property type="match status" value="1"/>
</dbReference>